<dbReference type="AlphaFoldDB" id="A0A1E5T5W0"/>
<accession>A0A1E5T5W0</accession>
<proteinExistence type="predicted"/>
<organism evidence="1 2">
    <name type="scientific">Roseivirga misakiensis</name>
    <dbReference type="NCBI Taxonomy" id="1563681"/>
    <lineage>
        <taxon>Bacteria</taxon>
        <taxon>Pseudomonadati</taxon>
        <taxon>Bacteroidota</taxon>
        <taxon>Cytophagia</taxon>
        <taxon>Cytophagales</taxon>
        <taxon>Roseivirgaceae</taxon>
        <taxon>Roseivirga</taxon>
    </lineage>
</organism>
<keyword evidence="2" id="KW-1185">Reference proteome</keyword>
<dbReference type="EMBL" id="MDGQ01000003">
    <property type="protein sequence ID" value="OEK06753.1"/>
    <property type="molecule type" value="Genomic_DNA"/>
</dbReference>
<gene>
    <name evidence="1" type="ORF">BFP71_03575</name>
</gene>
<dbReference type="Pfam" id="PF14052">
    <property type="entry name" value="Caps_assemb_Wzi"/>
    <property type="match status" value="1"/>
</dbReference>
<dbReference type="STRING" id="1563681.BFP71_03575"/>
<dbReference type="Proteomes" id="UP000095552">
    <property type="component" value="Unassembled WGS sequence"/>
</dbReference>
<dbReference type="Gene3D" id="2.40.160.130">
    <property type="entry name" value="Capsule assembly protein Wzi"/>
    <property type="match status" value="1"/>
</dbReference>
<dbReference type="InterPro" id="IPR026950">
    <property type="entry name" value="Caps_assemb_Wzi"/>
</dbReference>
<dbReference type="InterPro" id="IPR038636">
    <property type="entry name" value="Wzi_sf"/>
</dbReference>
<comment type="caution">
    <text evidence="1">The sequence shown here is derived from an EMBL/GenBank/DDBJ whole genome shotgun (WGS) entry which is preliminary data.</text>
</comment>
<protein>
    <recommendedName>
        <fullName evidence="3">Capsule assembly Wzi family protein</fullName>
    </recommendedName>
</protein>
<sequence length="559" mass="64408">MLLFGCLSVNAQTLPIGFPVLEDYARRSHIQGEFATASSFVHRPNLYFNDSLFHEFQGTLGKSGGIFSKKRQKLEISLFPLQLRTEFNSHHPYGRNNGLMIRSKGLQTLISTGVLLKWKFLRVELRPEFLYAQNSSFETLSQSLSENAYNFYYQFYHNVTDLPERYGEGNYTKFFAGQSGIFVDWKKVTFGLSSNNQWKGPGIRNSLLQSNNARGIPQLSIFSNRPIDIKIGKLEFHLLGGRLDNSGITPPVHAITGVRPTTYIPKASDWRYISALHLTYQPKWINGLYLGFQRNVTINSGTINDFIDYVPFIDNFFKVKDPGRINEEERDEVASVYLKWNWFKANTEFYFEIGKNDHSIDLRDFFLSPNHSWAYTAGLTKIFDLPDNESKIVTELEVSDISRSGTGQLRSEASWYVHSFVRDGYTHYGEVIGAGIGPGSTYQYFNMAWTRGLKQVGLFFERTINNRDFAIITFEEDNLPSRRAQGISENTNNHNWVDLSLGTKINWQKGKLLINANLQYVRSFNYQWQNSIIDPLRPFTRNSAIRGNLYVFWNLAYFL</sequence>
<reference evidence="1 2" key="1">
    <citation type="submission" date="2016-08" db="EMBL/GenBank/DDBJ databases">
        <title>Draft genome of Fabibacter sp. strain SK-8.</title>
        <authorList>
            <person name="Wong S.-K."/>
            <person name="Hamasaki K."/>
            <person name="Yoshizawa S."/>
        </authorList>
    </citation>
    <scope>NUCLEOTIDE SEQUENCE [LARGE SCALE GENOMIC DNA]</scope>
    <source>
        <strain evidence="1 2">SK-8</strain>
    </source>
</reference>
<evidence type="ECO:0000313" key="1">
    <source>
        <dbReference type="EMBL" id="OEK06753.1"/>
    </source>
</evidence>
<evidence type="ECO:0008006" key="3">
    <source>
        <dbReference type="Google" id="ProtNLM"/>
    </source>
</evidence>
<evidence type="ECO:0000313" key="2">
    <source>
        <dbReference type="Proteomes" id="UP000095552"/>
    </source>
</evidence>
<name>A0A1E5T5W0_9BACT</name>